<comment type="subcellular location">
    <subcellularLocation>
        <location evidence="1 7">Cell membrane</location>
        <topology evidence="1 7">Multi-pass membrane protein</topology>
    </subcellularLocation>
</comment>
<dbReference type="Proteomes" id="UP000002016">
    <property type="component" value="Chromosome"/>
</dbReference>
<dbReference type="AlphaFoldDB" id="A8F7U4"/>
<keyword evidence="6 7" id="KW-0472">Membrane</keyword>
<dbReference type="SUPFAM" id="SSF161098">
    <property type="entry name" value="MetI-like"/>
    <property type="match status" value="1"/>
</dbReference>
<feature type="transmembrane region" description="Helical" evidence="7">
    <location>
        <begin position="254"/>
        <end position="278"/>
    </location>
</feature>
<evidence type="ECO:0000256" key="7">
    <source>
        <dbReference type="RuleBase" id="RU363032"/>
    </source>
</evidence>
<dbReference type="InterPro" id="IPR000515">
    <property type="entry name" value="MetI-like"/>
</dbReference>
<keyword evidence="2 7" id="KW-0813">Transport</keyword>
<dbReference type="GO" id="GO:0055085">
    <property type="term" value="P:transmembrane transport"/>
    <property type="evidence" value="ECO:0007669"/>
    <property type="project" value="InterPro"/>
</dbReference>
<dbReference type="EMBL" id="CP000812">
    <property type="protein sequence ID" value="ABV34228.1"/>
    <property type="molecule type" value="Genomic_DNA"/>
</dbReference>
<dbReference type="PANTHER" id="PTHR30193">
    <property type="entry name" value="ABC TRANSPORTER PERMEASE PROTEIN"/>
    <property type="match status" value="1"/>
</dbReference>
<dbReference type="InterPro" id="IPR051393">
    <property type="entry name" value="ABC_transporter_permease"/>
</dbReference>
<feature type="transmembrane region" description="Helical" evidence="7">
    <location>
        <begin position="102"/>
        <end position="122"/>
    </location>
</feature>
<evidence type="ECO:0000256" key="1">
    <source>
        <dbReference type="ARBA" id="ARBA00004651"/>
    </source>
</evidence>
<proteinExistence type="inferred from homology"/>
<gene>
    <name evidence="9" type="ordered locus">Tlet_1674</name>
</gene>
<evidence type="ECO:0000313" key="9">
    <source>
        <dbReference type="EMBL" id="ABV34228.1"/>
    </source>
</evidence>
<reference evidence="9 10" key="2">
    <citation type="journal article" date="2009" name="Proc. Natl. Acad. Sci. U.S.A.">
        <title>On the chimeric nature, thermophilic origin, and phylogenetic placement of the Thermotogales.</title>
        <authorList>
            <person name="Zhaxybayeva O."/>
            <person name="Swithers K.S."/>
            <person name="Lapierre P."/>
            <person name="Fournier G.P."/>
            <person name="Bickhart D.M."/>
            <person name="DeBoy R.T."/>
            <person name="Nelson K.E."/>
            <person name="Nesbo C.L."/>
            <person name="Doolittle W.F."/>
            <person name="Gogarten J.P."/>
            <person name="Noll K.M."/>
        </authorList>
    </citation>
    <scope>NUCLEOTIDE SEQUENCE [LARGE SCALE GENOMIC DNA]</scope>
    <source>
        <strain evidence="10">ATCC BAA-301 / DSM 14385 / NBRC 107922 / TMO</strain>
    </source>
</reference>
<keyword evidence="4 7" id="KW-0812">Transmembrane</keyword>
<protein>
    <submittedName>
        <fullName evidence="9">Binding-protein-dependent transport systems inner membrane component</fullName>
    </submittedName>
</protein>
<dbReference type="CDD" id="cd06261">
    <property type="entry name" value="TM_PBP2"/>
    <property type="match status" value="1"/>
</dbReference>
<dbReference type="InterPro" id="IPR035906">
    <property type="entry name" value="MetI-like_sf"/>
</dbReference>
<evidence type="ECO:0000256" key="4">
    <source>
        <dbReference type="ARBA" id="ARBA00022692"/>
    </source>
</evidence>
<sequence precursor="true">MLRRKISAYFFVAPATIIFIIFTFVPVVMAFVMAFQNVGIFGNEWVGFENFKEVFQNSDFWIALRNTMWYASFNVLKNISVALMLASLLAPLSEKAQSLFRAIYYLPTVTATVVIGIVWGWLLNYSFGPINTFLTKIGAGPVPWLVDPSMAMWSIILTDMVIAPGSGVILYLAAINNIPKSLYEAAELDGASGFYKWLKITIPLVTPTTLYLTVVYTIAAISVFDKIYVLTGGGPGNSTITLVYLIYTTAFRDFNYGLASAISLVFFSIAVVISIFQFKSLSRSYEWEG</sequence>
<dbReference type="OrthoDB" id="59172at2"/>
<feature type="transmembrane region" description="Helical" evidence="7">
    <location>
        <begin position="68"/>
        <end position="90"/>
    </location>
</feature>
<feature type="transmembrane region" description="Helical" evidence="7">
    <location>
        <begin position="150"/>
        <end position="173"/>
    </location>
</feature>
<dbReference type="Pfam" id="PF00528">
    <property type="entry name" value="BPD_transp_1"/>
    <property type="match status" value="1"/>
</dbReference>
<dbReference type="eggNOG" id="COG1175">
    <property type="taxonomic scope" value="Bacteria"/>
</dbReference>
<comment type="similarity">
    <text evidence="7">Belongs to the binding-protein-dependent transport system permease family.</text>
</comment>
<feature type="transmembrane region" description="Helical" evidence="7">
    <location>
        <begin position="200"/>
        <end position="221"/>
    </location>
</feature>
<reference evidence="9 10" key="1">
    <citation type="submission" date="2007-08" db="EMBL/GenBank/DDBJ databases">
        <title>Complete sequence of Thermotoga lettingae TMO.</title>
        <authorList>
            <consortium name="US DOE Joint Genome Institute"/>
            <person name="Copeland A."/>
            <person name="Lucas S."/>
            <person name="Lapidus A."/>
            <person name="Barry K."/>
            <person name="Glavina del Rio T."/>
            <person name="Dalin E."/>
            <person name="Tice H."/>
            <person name="Pitluck S."/>
            <person name="Foster B."/>
            <person name="Bruce D."/>
            <person name="Schmutz J."/>
            <person name="Larimer F."/>
            <person name="Land M."/>
            <person name="Hauser L."/>
            <person name="Kyrpides N."/>
            <person name="Mikhailova N."/>
            <person name="Nelson K."/>
            <person name="Gogarten J.P."/>
            <person name="Noll K."/>
            <person name="Richardson P."/>
        </authorList>
    </citation>
    <scope>NUCLEOTIDE SEQUENCE [LARGE SCALE GENOMIC DNA]</scope>
    <source>
        <strain evidence="10">ATCC BAA-301 / DSM 14385 / NBRC 107922 / TMO</strain>
    </source>
</reference>
<feature type="domain" description="ABC transmembrane type-1" evidence="8">
    <location>
        <begin position="64"/>
        <end position="277"/>
    </location>
</feature>
<keyword evidence="5 7" id="KW-1133">Transmembrane helix</keyword>
<feature type="transmembrane region" description="Helical" evidence="7">
    <location>
        <begin position="227"/>
        <end position="247"/>
    </location>
</feature>
<keyword evidence="10" id="KW-1185">Reference proteome</keyword>
<dbReference type="RefSeq" id="WP_012003704.1">
    <property type="nucleotide sequence ID" value="NC_009828.1"/>
</dbReference>
<evidence type="ECO:0000256" key="6">
    <source>
        <dbReference type="ARBA" id="ARBA00023136"/>
    </source>
</evidence>
<feature type="transmembrane region" description="Helical" evidence="7">
    <location>
        <begin position="7"/>
        <end position="35"/>
    </location>
</feature>
<dbReference type="PROSITE" id="PS50928">
    <property type="entry name" value="ABC_TM1"/>
    <property type="match status" value="1"/>
</dbReference>
<accession>A8F7U4</accession>
<dbReference type="STRING" id="416591.Tlet_1674"/>
<dbReference type="Gene3D" id="1.10.3720.10">
    <property type="entry name" value="MetI-like"/>
    <property type="match status" value="1"/>
</dbReference>
<dbReference type="HOGENOM" id="CLU_016047_0_2_0"/>
<dbReference type="GO" id="GO:0005886">
    <property type="term" value="C:plasma membrane"/>
    <property type="evidence" value="ECO:0007669"/>
    <property type="project" value="UniProtKB-SubCell"/>
</dbReference>
<keyword evidence="3" id="KW-1003">Cell membrane</keyword>
<organism evidence="9 10">
    <name type="scientific">Pseudothermotoga lettingae (strain ATCC BAA-301 / DSM 14385 / NBRC 107922 / TMO)</name>
    <name type="common">Thermotoga lettingae</name>
    <dbReference type="NCBI Taxonomy" id="416591"/>
    <lineage>
        <taxon>Bacteria</taxon>
        <taxon>Thermotogati</taxon>
        <taxon>Thermotogota</taxon>
        <taxon>Thermotogae</taxon>
        <taxon>Thermotogales</taxon>
        <taxon>Thermotogaceae</taxon>
        <taxon>Pseudothermotoga</taxon>
    </lineage>
</organism>
<evidence type="ECO:0000256" key="3">
    <source>
        <dbReference type="ARBA" id="ARBA00022475"/>
    </source>
</evidence>
<dbReference type="PANTHER" id="PTHR30193:SF37">
    <property type="entry name" value="INNER MEMBRANE ABC TRANSPORTER PERMEASE PROTEIN YCJO"/>
    <property type="match status" value="1"/>
</dbReference>
<evidence type="ECO:0000259" key="8">
    <source>
        <dbReference type="PROSITE" id="PS50928"/>
    </source>
</evidence>
<evidence type="ECO:0000256" key="5">
    <source>
        <dbReference type="ARBA" id="ARBA00022989"/>
    </source>
</evidence>
<evidence type="ECO:0000313" key="10">
    <source>
        <dbReference type="Proteomes" id="UP000002016"/>
    </source>
</evidence>
<evidence type="ECO:0000256" key="2">
    <source>
        <dbReference type="ARBA" id="ARBA00022448"/>
    </source>
</evidence>
<dbReference type="KEGG" id="tle:Tlet_1674"/>
<name>A8F7U4_PSELT</name>